<dbReference type="Gene3D" id="3.40.50.1820">
    <property type="entry name" value="alpha/beta hydrolase"/>
    <property type="match status" value="1"/>
</dbReference>
<keyword evidence="1" id="KW-0378">Hydrolase</keyword>
<dbReference type="GO" id="GO:0016787">
    <property type="term" value="F:hydrolase activity"/>
    <property type="evidence" value="ECO:0007669"/>
    <property type="project" value="UniProtKB-KW"/>
</dbReference>
<name>A0A7J6IMX4_COLFN</name>
<dbReference type="AlphaFoldDB" id="A0A7J6IMX4"/>
<dbReference type="RefSeq" id="XP_066007670.1">
    <property type="nucleotide sequence ID" value="XM_066152888.1"/>
</dbReference>
<dbReference type="InterPro" id="IPR013094">
    <property type="entry name" value="AB_hydrolase_3"/>
</dbReference>
<feature type="domain" description="Alpha/beta hydrolase fold-3" evidence="2">
    <location>
        <begin position="67"/>
        <end position="270"/>
    </location>
</feature>
<dbReference type="InterPro" id="IPR050300">
    <property type="entry name" value="GDXG_lipolytic_enzyme"/>
</dbReference>
<reference evidence="3 4" key="2">
    <citation type="submission" date="2020-04" db="EMBL/GenBank/DDBJ databases">
        <title>Genome sequencing and assembly of multiple isolates from the Colletotrichum gloeosporioides species complex.</title>
        <authorList>
            <person name="Gan P."/>
            <person name="Shirasu K."/>
        </authorList>
    </citation>
    <scope>NUCLEOTIDE SEQUENCE [LARGE SCALE GENOMIC DNA]</scope>
    <source>
        <strain evidence="3 4">Nara gc5</strain>
    </source>
</reference>
<accession>A0A7J6IMX4</accession>
<dbReference type="GeneID" id="90980303"/>
<proteinExistence type="predicted"/>
<evidence type="ECO:0000313" key="4">
    <source>
        <dbReference type="Proteomes" id="UP000011096"/>
    </source>
</evidence>
<reference evidence="3 4" key="1">
    <citation type="submission" date="2012-08" db="EMBL/GenBank/DDBJ databases">
        <authorList>
            <person name="Gan P.H.P."/>
            <person name="Ikeda K."/>
            <person name="Irieda H."/>
            <person name="Narusaka M."/>
            <person name="O'Connell R.J."/>
            <person name="Narusaka Y."/>
            <person name="Takano Y."/>
            <person name="Kubo Y."/>
            <person name="Shirasu K."/>
        </authorList>
    </citation>
    <scope>NUCLEOTIDE SEQUENCE [LARGE SCALE GENOMIC DNA]</scope>
    <source>
        <strain evidence="3 4">Nara gc5</strain>
    </source>
</reference>
<dbReference type="InterPro" id="IPR029058">
    <property type="entry name" value="AB_hydrolase_fold"/>
</dbReference>
<dbReference type="PANTHER" id="PTHR48081">
    <property type="entry name" value="AB HYDROLASE SUPERFAMILY PROTEIN C4A8.06C"/>
    <property type="match status" value="1"/>
</dbReference>
<dbReference type="SUPFAM" id="SSF53474">
    <property type="entry name" value="alpha/beta-Hydrolases"/>
    <property type="match status" value="1"/>
</dbReference>
<dbReference type="OrthoDB" id="408631at2759"/>
<organism evidence="3 4">
    <name type="scientific">Colletotrichum fructicola (strain Nara gc5)</name>
    <name type="common">Anthracnose fungus</name>
    <name type="synonym">Colletotrichum gloeosporioides (strain Nara gc5)</name>
    <dbReference type="NCBI Taxonomy" id="1213859"/>
    <lineage>
        <taxon>Eukaryota</taxon>
        <taxon>Fungi</taxon>
        <taxon>Dikarya</taxon>
        <taxon>Ascomycota</taxon>
        <taxon>Pezizomycotina</taxon>
        <taxon>Sordariomycetes</taxon>
        <taxon>Hypocreomycetidae</taxon>
        <taxon>Glomerellales</taxon>
        <taxon>Glomerellaceae</taxon>
        <taxon>Colletotrichum</taxon>
        <taxon>Colletotrichum gloeosporioides species complex</taxon>
    </lineage>
</organism>
<sequence length="305" mass="32750">MAHSYLAYIRLKAVISALRYFDGEKPAPAKPDEVFTITGRDGKRGIRVHVYRPESPTTPTPVLINWNGGAFVFDAHGADEAFCRHVARHTPFTVLDASYALAPEEPFPAAVEDAQDVVAHVFSRRGEYDLGRVVLCGFSSGGNLALAASQCAAGTGRKVRGVVAFYPPTEMRPHPAEKRMLDGRVEEMPAVRRAVMGMLREAYLSGGEAEAVDARVSVGMAGAGAFPGDVVVITAERDRLAAEGERFAAGIGGGGRRVVVKRCEGVGHGFDKMEGEEEGRAREEAYGVVVEFLRGLVGEGEEGRF</sequence>
<keyword evidence="4" id="KW-1185">Reference proteome</keyword>
<dbReference type="PANTHER" id="PTHR48081:SF8">
    <property type="entry name" value="ALPHA_BETA HYDROLASE FOLD-3 DOMAIN-CONTAINING PROTEIN-RELATED"/>
    <property type="match status" value="1"/>
</dbReference>
<dbReference type="Pfam" id="PF07859">
    <property type="entry name" value="Abhydrolase_3"/>
    <property type="match status" value="1"/>
</dbReference>
<dbReference type="InParanoid" id="A0A7J6IMX4"/>
<evidence type="ECO:0000256" key="1">
    <source>
        <dbReference type="ARBA" id="ARBA00022801"/>
    </source>
</evidence>
<protein>
    <submittedName>
        <fullName evidence="3">Putative carboxylesterase 18</fullName>
    </submittedName>
</protein>
<dbReference type="Proteomes" id="UP000011096">
    <property type="component" value="Unassembled WGS sequence"/>
</dbReference>
<evidence type="ECO:0000313" key="3">
    <source>
        <dbReference type="EMBL" id="KAF4477744.1"/>
    </source>
</evidence>
<comment type="caution">
    <text evidence="3">The sequence shown here is derived from an EMBL/GenBank/DDBJ whole genome shotgun (WGS) entry which is preliminary data.</text>
</comment>
<dbReference type="EMBL" id="ANPB02000008">
    <property type="protein sequence ID" value="KAF4477744.1"/>
    <property type="molecule type" value="Genomic_DNA"/>
</dbReference>
<gene>
    <name evidence="3" type="primary">CXE18</name>
    <name evidence="3" type="ORF">CGGC5_v013219</name>
</gene>
<evidence type="ECO:0000259" key="2">
    <source>
        <dbReference type="Pfam" id="PF07859"/>
    </source>
</evidence>